<keyword evidence="2" id="KW-1133">Transmembrane helix</keyword>
<dbReference type="RefSeq" id="WP_283827443.1">
    <property type="nucleotide sequence ID" value="NZ_JASDDP010000025.1"/>
</dbReference>
<protein>
    <submittedName>
        <fullName evidence="3">Uncharacterized protein</fullName>
    </submittedName>
</protein>
<feature type="transmembrane region" description="Helical" evidence="2">
    <location>
        <begin position="218"/>
        <end position="239"/>
    </location>
</feature>
<evidence type="ECO:0000313" key="4">
    <source>
        <dbReference type="Proteomes" id="UP001224428"/>
    </source>
</evidence>
<evidence type="ECO:0000313" key="3">
    <source>
        <dbReference type="EMBL" id="MDJ1646082.1"/>
    </source>
</evidence>
<feature type="coiled-coil region" evidence="1">
    <location>
        <begin position="152"/>
        <end position="179"/>
    </location>
</feature>
<dbReference type="Proteomes" id="UP001224428">
    <property type="component" value="Unassembled WGS sequence"/>
</dbReference>
<keyword evidence="2" id="KW-0812">Transmembrane</keyword>
<keyword evidence="1" id="KW-0175">Coiled coil</keyword>
<evidence type="ECO:0000256" key="1">
    <source>
        <dbReference type="SAM" id="Coils"/>
    </source>
</evidence>
<evidence type="ECO:0000256" key="2">
    <source>
        <dbReference type="SAM" id="Phobius"/>
    </source>
</evidence>
<proteinExistence type="predicted"/>
<name>A0AAJ1PRP0_9MOLU</name>
<organism evidence="3 4">
    <name type="scientific">Mycoplasma phocimorsus</name>
    <dbReference type="NCBI Taxonomy" id="3045839"/>
    <lineage>
        <taxon>Bacteria</taxon>
        <taxon>Bacillati</taxon>
        <taxon>Mycoplasmatota</taxon>
        <taxon>Mollicutes</taxon>
        <taxon>Mycoplasmataceae</taxon>
        <taxon>Mycoplasma</taxon>
    </lineage>
</organism>
<dbReference type="EMBL" id="JASDDP010000025">
    <property type="protein sequence ID" value="MDJ1646082.1"/>
    <property type="molecule type" value="Genomic_DNA"/>
</dbReference>
<sequence>MNKKIKTLLATISAPIITLPLISTKNFGKQFSIYYSEIDNIYINNLTRSYTANQNTNLNIPKTKEGYIFVNWVYEKYNFPLDNISSLETGDIVLKPNLIKEYQGFKEAKISFLSSNNKDIKLLKLLDKIVLSYGYKKLKLQEEFTEEYNNLKLNEESIIENVDLENESLEQDIKNHLQGFVSNTLTFPEARLQTFKTSNPRKFGILSGLFSNFGLKEYLVGGFLSLFGLGALGGVGYGIHKAIEYQRLLDKSKNYELTLEVENEKHKDKHWSIYGFAEELAGGKIGTFSLNDDKKNDTNNKFTNKGNGKFSIRLENINDPSKVSVTLKIKTDNEEAENQTNSFDLNNIIKNGSSDVYISQDLYSIKLEGKDVWIVEEKRTPIPLGKVYLKKVI</sequence>
<comment type="caution">
    <text evidence="3">The sequence shown here is derived from an EMBL/GenBank/DDBJ whole genome shotgun (WGS) entry which is preliminary data.</text>
</comment>
<dbReference type="AlphaFoldDB" id="A0AAJ1PRP0"/>
<gene>
    <name evidence="3" type="ORF">QLQ80_03260</name>
</gene>
<reference evidence="3" key="1">
    <citation type="submission" date="2023-05" db="EMBL/GenBank/DDBJ databases">
        <title>Mycoplasma phocimorsus sp. nov., isolated from Scandinavian patients with seal finger or septic arthritis after contact with seals.</title>
        <authorList>
            <person name="Skafte-Holm A."/>
            <person name="Pedersen T.R."/>
            <person name="Froelund M."/>
            <person name="Stegger M."/>
            <person name="Qvortrup K."/>
            <person name="Michaels D.L."/>
            <person name="Brown D.R."/>
            <person name="Jensen J.S."/>
        </authorList>
    </citation>
    <scope>NUCLEOTIDE SEQUENCE</scope>
    <source>
        <strain evidence="3">M5725</strain>
    </source>
</reference>
<keyword evidence="2" id="KW-0472">Membrane</keyword>
<keyword evidence="4" id="KW-1185">Reference proteome</keyword>
<accession>A0AAJ1PRP0</accession>